<dbReference type="PROSITE" id="PS51257">
    <property type="entry name" value="PROKAR_LIPOPROTEIN"/>
    <property type="match status" value="1"/>
</dbReference>
<evidence type="ECO:0000313" key="2">
    <source>
        <dbReference type="Proteomes" id="UP000594836"/>
    </source>
</evidence>
<dbReference type="Proteomes" id="UP000594836">
    <property type="component" value="Chromosome"/>
</dbReference>
<proteinExistence type="predicted"/>
<evidence type="ECO:0008006" key="3">
    <source>
        <dbReference type="Google" id="ProtNLM"/>
    </source>
</evidence>
<dbReference type="EMBL" id="CP065713">
    <property type="protein sequence ID" value="QPT08063.1"/>
    <property type="molecule type" value="Genomic_DNA"/>
</dbReference>
<sequence length="524" mass="57102">MTRETSGTGIGRRTLLCSGLTGVAALGGCHLIRNHRLAPLPPVDGSCPMPEAPKLWQHIERLNAFGPRLTASPAHQRAVDYIATELEALGFSAQRQTHRIQRWTPKRTSLTLDNGTAIPVAAPYPYSGRTSSAGVSGELVWFDEPPKDFSKARDRIAVLPVKPFDLTRFKAWMMFERKSRLPDGNSDFAEGEALPLLGPLTTIFLPRARAAGVRGVICLFDGMSEELARGQVLPFTTPYADIPALWVASDQEALLRDAGGGGRSATLVLDAALEMAETDSIHAVLPGRVRDETIIVNTHTDGPNACEENGAAGLLALAQAHLQRKERRRSIVFVFSTGHFQIPQIVKGHGQATLAWLQRHQELWDGKEGHARAVAGLTLEHLGCLEWKDHGQVQRPQPTGRLEREIVYTTNPVMEQIYRASVQGRSKLRSLTVAPRLSGVFLGEGAPLYQCGIPSISLVPGPDYLCQELPNGGIDRIDRDFAYQQVSSFSKALTILDALTAEQIGNISPSVNQIGRQVRGLLGL</sequence>
<evidence type="ECO:0000313" key="1">
    <source>
        <dbReference type="EMBL" id="QPT08063.1"/>
    </source>
</evidence>
<reference evidence="1 2" key="1">
    <citation type="submission" date="2020-12" db="EMBL/GenBank/DDBJ databases">
        <title>FDA dAtabase for Regulatory Grade micrObial Sequences (FDA-ARGOS): Supporting development and validation of Infectious Disease Dx tests.</title>
        <authorList>
            <person name="Sproer C."/>
            <person name="Gronow S."/>
            <person name="Severitt S."/>
            <person name="Schroder I."/>
            <person name="Tallon L."/>
            <person name="Sadzewicz L."/>
            <person name="Zhao X."/>
            <person name="Boylan J."/>
            <person name="Ott S."/>
            <person name="Bowen H."/>
            <person name="Vavikolanu K."/>
            <person name="Mehta A."/>
            <person name="Aluvathingal J."/>
            <person name="Nadendla S."/>
            <person name="Lowell S."/>
            <person name="Myers T."/>
            <person name="Yan Y."/>
            <person name="Sichtig H."/>
        </authorList>
    </citation>
    <scope>NUCLEOTIDE SEQUENCE [LARGE SCALE GENOMIC DNA]</scope>
    <source>
        <strain evidence="1 2">FDAARGOS_881</strain>
    </source>
</reference>
<gene>
    <name evidence="1" type="ORF">I6G38_15020</name>
</gene>
<protein>
    <recommendedName>
        <fullName evidence="3">M28 family peptidase</fullName>
    </recommendedName>
</protein>
<name>A0A7T3A8E1_SPHPI</name>
<dbReference type="AlphaFoldDB" id="A0A7T3A8E1"/>
<accession>A0A7T3A8E1</accession>
<organism evidence="1 2">
    <name type="scientific">Sphingomonas paucimobilis</name>
    <name type="common">Pseudomonas paucimobilis</name>
    <dbReference type="NCBI Taxonomy" id="13689"/>
    <lineage>
        <taxon>Bacteria</taxon>
        <taxon>Pseudomonadati</taxon>
        <taxon>Pseudomonadota</taxon>
        <taxon>Alphaproteobacteria</taxon>
        <taxon>Sphingomonadales</taxon>
        <taxon>Sphingomonadaceae</taxon>
        <taxon>Sphingomonas</taxon>
    </lineage>
</organism>
<dbReference type="RefSeq" id="WP_007404106.1">
    <property type="nucleotide sequence ID" value="NZ_AP023323.1"/>
</dbReference>
<dbReference type="GeneID" id="78526051"/>
<dbReference type="Gene3D" id="3.40.630.10">
    <property type="entry name" value="Zn peptidases"/>
    <property type="match status" value="2"/>
</dbReference>
<dbReference type="SUPFAM" id="SSF53187">
    <property type="entry name" value="Zn-dependent exopeptidases"/>
    <property type="match status" value="1"/>
</dbReference>